<name>A0ABW9FSM1_9NOCA</name>
<feature type="region of interest" description="Disordered" evidence="1">
    <location>
        <begin position="50"/>
        <end position="164"/>
    </location>
</feature>
<accession>A0ABW9FSM1</accession>
<protein>
    <submittedName>
        <fullName evidence="2">Uncharacterized protein</fullName>
    </submittedName>
</protein>
<evidence type="ECO:0000256" key="1">
    <source>
        <dbReference type="SAM" id="MobiDB-lite"/>
    </source>
</evidence>
<sequence length="164" mass="17236">MSPQEKMSLLWKRIPRKLFGGRMRTTTVVMCVLWLALATLNSYLVDQANTSKGNSQRTGVEQSQPYDPAPARSPQASTSSSTTTTTPLSSETSTSSTSASQSETTRSDRQPGASTTTSGAAHSTTTQQESSGQSTTTTESPKQTQEPQKTTAGAEASTIPSPAG</sequence>
<dbReference type="Proteomes" id="UP001629744">
    <property type="component" value="Unassembled WGS sequence"/>
</dbReference>
<feature type="compositionally biased region" description="Low complexity" evidence="1">
    <location>
        <begin position="112"/>
        <end position="140"/>
    </location>
</feature>
<dbReference type="RefSeq" id="WP_348604596.1">
    <property type="nucleotide sequence ID" value="NZ_CP157276.1"/>
</dbReference>
<keyword evidence="3" id="KW-1185">Reference proteome</keyword>
<comment type="caution">
    <text evidence="2">The sequence shown here is derived from an EMBL/GenBank/DDBJ whole genome shotgun (WGS) entry which is preliminary data.</text>
</comment>
<feature type="compositionally biased region" description="Low complexity" evidence="1">
    <location>
        <begin position="69"/>
        <end position="104"/>
    </location>
</feature>
<evidence type="ECO:0000313" key="3">
    <source>
        <dbReference type="Proteomes" id="UP001629744"/>
    </source>
</evidence>
<organism evidence="2 3">
    <name type="scientific">Prescottella soli</name>
    <dbReference type="NCBI Taxonomy" id="1543852"/>
    <lineage>
        <taxon>Bacteria</taxon>
        <taxon>Bacillati</taxon>
        <taxon>Actinomycetota</taxon>
        <taxon>Actinomycetes</taxon>
        <taxon>Mycobacteriales</taxon>
        <taxon>Nocardiaceae</taxon>
        <taxon>Prescottella</taxon>
    </lineage>
</organism>
<dbReference type="EMBL" id="JBDLNU010000002">
    <property type="protein sequence ID" value="MFM1728173.1"/>
    <property type="molecule type" value="Genomic_DNA"/>
</dbReference>
<proteinExistence type="predicted"/>
<feature type="compositionally biased region" description="Polar residues" evidence="1">
    <location>
        <begin position="141"/>
        <end position="151"/>
    </location>
</feature>
<reference evidence="2 3" key="1">
    <citation type="submission" date="2023-11" db="EMBL/GenBank/DDBJ databases">
        <authorList>
            <person name="Val-Calvo J."/>
            <person name="Scortti M."/>
            <person name="Vazquez-Boland J."/>
        </authorList>
    </citation>
    <scope>NUCLEOTIDE SEQUENCE [LARGE SCALE GENOMIC DNA]</scope>
    <source>
        <strain evidence="2 3">DSM 46662</strain>
    </source>
</reference>
<evidence type="ECO:0000313" key="2">
    <source>
        <dbReference type="EMBL" id="MFM1728173.1"/>
    </source>
</evidence>
<feature type="compositionally biased region" description="Polar residues" evidence="1">
    <location>
        <begin position="50"/>
        <end position="65"/>
    </location>
</feature>
<gene>
    <name evidence="2" type="ORF">ABEU19_001646</name>
</gene>